<evidence type="ECO:0000256" key="7">
    <source>
        <dbReference type="ARBA" id="ARBA00022723"/>
    </source>
</evidence>
<dbReference type="Pfam" id="PF03372">
    <property type="entry name" value="Exo_endo_phos"/>
    <property type="match status" value="1"/>
</dbReference>
<dbReference type="GO" id="GO:0004767">
    <property type="term" value="F:sphingomyelin phosphodiesterase activity"/>
    <property type="evidence" value="ECO:0007669"/>
    <property type="project" value="UniProtKB-EC"/>
</dbReference>
<dbReference type="InterPro" id="IPR005135">
    <property type="entry name" value="Endo/exonuclease/phosphatase"/>
</dbReference>
<evidence type="ECO:0000256" key="12">
    <source>
        <dbReference type="ARBA" id="ARBA00023098"/>
    </source>
</evidence>
<keyword evidence="10" id="KW-0746">Sphingolipid metabolism</keyword>
<evidence type="ECO:0000256" key="1">
    <source>
        <dbReference type="ARBA" id="ARBA00004141"/>
    </source>
</evidence>
<evidence type="ECO:0000256" key="6">
    <source>
        <dbReference type="ARBA" id="ARBA00022692"/>
    </source>
</evidence>
<keyword evidence="13 15" id="KW-0472">Membrane</keyword>
<feature type="compositionally biased region" description="Low complexity" evidence="14">
    <location>
        <begin position="26"/>
        <end position="37"/>
    </location>
</feature>
<evidence type="ECO:0000256" key="15">
    <source>
        <dbReference type="SAM" id="Phobius"/>
    </source>
</evidence>
<dbReference type="PANTHER" id="PTHR16320:SF24">
    <property type="entry name" value="PHOSPHODIESTERASE, PUTATIVE-RELATED"/>
    <property type="match status" value="1"/>
</dbReference>
<dbReference type="SUPFAM" id="SSF56219">
    <property type="entry name" value="DNase I-like"/>
    <property type="match status" value="1"/>
</dbReference>
<evidence type="ECO:0000256" key="11">
    <source>
        <dbReference type="ARBA" id="ARBA00022989"/>
    </source>
</evidence>
<feature type="region of interest" description="Disordered" evidence="14">
    <location>
        <begin position="1"/>
        <end position="39"/>
    </location>
</feature>
<evidence type="ECO:0000256" key="9">
    <source>
        <dbReference type="ARBA" id="ARBA00022842"/>
    </source>
</evidence>
<evidence type="ECO:0000313" key="17">
    <source>
        <dbReference type="EMBL" id="JAP51952.1"/>
    </source>
</evidence>
<accession>A0A0X3PTY6</accession>
<keyword evidence="7" id="KW-0479">Metal-binding</keyword>
<reference evidence="17" key="1">
    <citation type="submission" date="2016-01" db="EMBL/GenBank/DDBJ databases">
        <title>Reference transcriptome for the parasite Schistocephalus solidus: insights into the molecular evolution of parasitism.</title>
        <authorList>
            <person name="Hebert F.O."/>
            <person name="Grambauer S."/>
            <person name="Barber I."/>
            <person name="Landry C.R."/>
            <person name="Aubin-Horth N."/>
        </authorList>
    </citation>
    <scope>NUCLEOTIDE SEQUENCE</scope>
</reference>
<organism evidence="17">
    <name type="scientific">Schistocephalus solidus</name>
    <name type="common">Tapeworm</name>
    <dbReference type="NCBI Taxonomy" id="70667"/>
    <lineage>
        <taxon>Eukaryota</taxon>
        <taxon>Metazoa</taxon>
        <taxon>Spiralia</taxon>
        <taxon>Lophotrochozoa</taxon>
        <taxon>Platyhelminthes</taxon>
        <taxon>Cestoda</taxon>
        <taxon>Eucestoda</taxon>
        <taxon>Diphyllobothriidea</taxon>
        <taxon>Diphyllobothriidae</taxon>
        <taxon>Schistocephalus</taxon>
    </lineage>
</organism>
<evidence type="ECO:0000259" key="16">
    <source>
        <dbReference type="Pfam" id="PF03372"/>
    </source>
</evidence>
<evidence type="ECO:0000256" key="8">
    <source>
        <dbReference type="ARBA" id="ARBA00022801"/>
    </source>
</evidence>
<keyword evidence="8" id="KW-0378">Hydrolase</keyword>
<comment type="similarity">
    <text evidence="4">Belongs to the neutral sphingomyelinase family.</text>
</comment>
<dbReference type="AlphaFoldDB" id="A0A0X3PTY6"/>
<evidence type="ECO:0000256" key="2">
    <source>
        <dbReference type="ARBA" id="ARBA00004760"/>
    </source>
</evidence>
<dbReference type="Gene3D" id="3.60.10.10">
    <property type="entry name" value="Endonuclease/exonuclease/phosphatase"/>
    <property type="match status" value="1"/>
</dbReference>
<keyword evidence="6 15" id="KW-0812">Transmembrane</keyword>
<keyword evidence="11 15" id="KW-1133">Transmembrane helix</keyword>
<proteinExistence type="inferred from homology"/>
<comment type="subcellular location">
    <subcellularLocation>
        <location evidence="1">Membrane</location>
        <topology evidence="1">Multi-pass membrane protein</topology>
    </subcellularLocation>
</comment>
<evidence type="ECO:0000256" key="4">
    <source>
        <dbReference type="ARBA" id="ARBA00006335"/>
    </source>
</evidence>
<dbReference type="PANTHER" id="PTHR16320">
    <property type="entry name" value="SPHINGOMYELINASE FAMILY MEMBER"/>
    <property type="match status" value="1"/>
</dbReference>
<evidence type="ECO:0000256" key="5">
    <source>
        <dbReference type="ARBA" id="ARBA00012369"/>
    </source>
</evidence>
<dbReference type="GO" id="GO:0016020">
    <property type="term" value="C:membrane"/>
    <property type="evidence" value="ECO:0007669"/>
    <property type="project" value="UniProtKB-SubCell"/>
</dbReference>
<evidence type="ECO:0000256" key="3">
    <source>
        <dbReference type="ARBA" id="ARBA00004991"/>
    </source>
</evidence>
<dbReference type="GO" id="GO:0006665">
    <property type="term" value="P:sphingolipid metabolic process"/>
    <property type="evidence" value="ECO:0007669"/>
    <property type="project" value="UniProtKB-KW"/>
</dbReference>
<dbReference type="EC" id="3.1.4.12" evidence="5"/>
<evidence type="ECO:0000256" key="10">
    <source>
        <dbReference type="ARBA" id="ARBA00022919"/>
    </source>
</evidence>
<dbReference type="InterPro" id="IPR036691">
    <property type="entry name" value="Endo/exonu/phosph_ase_sf"/>
</dbReference>
<evidence type="ECO:0000256" key="14">
    <source>
        <dbReference type="SAM" id="MobiDB-lite"/>
    </source>
</evidence>
<dbReference type="InterPro" id="IPR038772">
    <property type="entry name" value="Sph/SMPD2-like"/>
</dbReference>
<dbReference type="EMBL" id="GEEE01011273">
    <property type="protein sequence ID" value="JAP51952.1"/>
    <property type="molecule type" value="Transcribed_RNA"/>
</dbReference>
<protein>
    <recommendedName>
        <fullName evidence="5">sphingomyelin phosphodiesterase</fullName>
        <ecNumber evidence="5">3.1.4.12</ecNumber>
    </recommendedName>
</protein>
<comment type="pathway">
    <text evidence="2">Lipid metabolism; sphingolipid metabolism.</text>
</comment>
<keyword evidence="12" id="KW-0443">Lipid metabolism</keyword>
<comment type="pathway">
    <text evidence="3">Sphingolipid metabolism.</text>
</comment>
<sequence>MTPSKPHYQALKSNELGEHCPHVEPPEFSESAFPSEEGCSLDTCDETSKSVNPPAATSFDKVDSKNPPLVIEDISILTMNCWGIFVKHMTVAKGRRLAALREALKSSTYDIILLQELWENREYEKFKEALSDRYPYTVYFHSQVFGAGICIFSRWKLESFLTYPYSLNGYPHYIHQGDWLSGKSMGYATVLTPKGFRLNLYVTHTHARYHINHKRDVVEGHRLGQAMELMEFVRATAGSADAIFIGGDLNLEPYTTGLNLLKRSLGLKDAWLDQLERQPVTDLNALELEGCTCENKSNPFASKAWTATSGNGLRLDYLLYRPGVQGPSNVSVLCESCRLEMREIPNGDGLHYSDHEGVAGYFRLSRHPETFVDHIPPVGLIQTLDDLLRDALTILNRQISRAKRFRALHFTLAAVLLLLVLFFGTYWPFTHPALAFLQTLVVLLSGAIIFSLMWGNLVGRQCELNALRNMVNLVEHYSELSLVTKTP</sequence>
<feature type="compositionally biased region" description="Basic and acidic residues" evidence="14">
    <location>
        <begin position="15"/>
        <end position="25"/>
    </location>
</feature>
<feature type="transmembrane region" description="Helical" evidence="15">
    <location>
        <begin position="407"/>
        <end position="429"/>
    </location>
</feature>
<gene>
    <name evidence="17" type="primary">NSMA</name>
    <name evidence="17" type="ORF">TR102586</name>
</gene>
<feature type="transmembrane region" description="Helical" evidence="15">
    <location>
        <begin position="435"/>
        <end position="458"/>
    </location>
</feature>
<dbReference type="GO" id="GO:0046872">
    <property type="term" value="F:metal ion binding"/>
    <property type="evidence" value="ECO:0007669"/>
    <property type="project" value="UniProtKB-KW"/>
</dbReference>
<keyword evidence="9" id="KW-0460">Magnesium</keyword>
<feature type="domain" description="Endonuclease/exonuclease/phosphatase" evidence="16">
    <location>
        <begin position="77"/>
        <end position="355"/>
    </location>
</feature>
<name>A0A0X3PTY6_SCHSO</name>
<evidence type="ECO:0000256" key="13">
    <source>
        <dbReference type="ARBA" id="ARBA00023136"/>
    </source>
</evidence>